<dbReference type="AlphaFoldDB" id="T1IUM3"/>
<feature type="compositionally biased region" description="Polar residues" evidence="1">
    <location>
        <begin position="1005"/>
        <end position="1014"/>
    </location>
</feature>
<evidence type="ECO:0000313" key="3">
    <source>
        <dbReference type="Proteomes" id="UP000014500"/>
    </source>
</evidence>
<feature type="compositionally biased region" description="Basic and acidic residues" evidence="1">
    <location>
        <begin position="1113"/>
        <end position="1123"/>
    </location>
</feature>
<protein>
    <submittedName>
        <fullName evidence="2">Uncharacterized protein</fullName>
    </submittedName>
</protein>
<feature type="compositionally biased region" description="Basic and acidic residues" evidence="1">
    <location>
        <begin position="973"/>
        <end position="987"/>
    </location>
</feature>
<dbReference type="STRING" id="126957.T1IUM3"/>
<feature type="region of interest" description="Disordered" evidence="1">
    <location>
        <begin position="953"/>
        <end position="987"/>
    </location>
</feature>
<reference evidence="2" key="2">
    <citation type="submission" date="2015-02" db="UniProtKB">
        <authorList>
            <consortium name="EnsemblMetazoa"/>
        </authorList>
    </citation>
    <scope>IDENTIFICATION</scope>
</reference>
<dbReference type="Proteomes" id="UP000014500">
    <property type="component" value="Unassembled WGS sequence"/>
</dbReference>
<dbReference type="HOGENOM" id="CLU_280103_0_0_1"/>
<proteinExistence type="predicted"/>
<evidence type="ECO:0000313" key="2">
    <source>
        <dbReference type="EnsemblMetazoa" id="SMAR004851-PA"/>
    </source>
</evidence>
<organism evidence="2 3">
    <name type="scientific">Strigamia maritima</name>
    <name type="common">European centipede</name>
    <name type="synonym">Geophilus maritimus</name>
    <dbReference type="NCBI Taxonomy" id="126957"/>
    <lineage>
        <taxon>Eukaryota</taxon>
        <taxon>Metazoa</taxon>
        <taxon>Ecdysozoa</taxon>
        <taxon>Arthropoda</taxon>
        <taxon>Myriapoda</taxon>
        <taxon>Chilopoda</taxon>
        <taxon>Pleurostigmophora</taxon>
        <taxon>Geophilomorpha</taxon>
        <taxon>Linotaeniidae</taxon>
        <taxon>Strigamia</taxon>
    </lineage>
</organism>
<dbReference type="EMBL" id="JH431546">
    <property type="status" value="NOT_ANNOTATED_CDS"/>
    <property type="molecule type" value="Genomic_DNA"/>
</dbReference>
<sequence length="1123" mass="128184">MGGEVFVYHTRVKYTNPPPTTKSNTRHTTDRFNPYRTLRSHYSPLPPHRTTSKQHPTLVQFFKSTSPPRRPPLPLSVHLSPHWLPKPYTSESPPLSPMRGRSPSPSPMRGRSPSPSPMRGRSPSPLPMRGRSPSPRPVSPLAPDDRPKVDYNRGRRFTKLKEPDEVSRKRVLEEIEIEKRKKLETGSGSFWKSLTHNQAERMSRGVSPPTYRPTIVGISKKVSDQQSLPSSETGYHSLGEMEHQSHNTQAMVSQVLRSIKSIRRAYEADKVFQKFESKMKSGHTSLRSVERHPKEVTPSMRYPSIESYRVMIPVQPKSDGRLYRSQEIVRSPRSPRPRSISPPNIDYRSYILSILRTLKKSERFLQLHNCYTSLDQIAKLERFLIEMDKMNRKRFGNFRPPTRSASLSELDKLYSELEDAQRKKAFFYRVKTKEQVQWTMEKDRGLRCRDHSVEDLRRIYVDSKRKMWRGQGYDKNGLNRTSRSVSELVDKYSSLENLEQQGIQEEVFTRSSFYRRSVRSVSPTYRQQQRTGFKGQSKHEGNSQRRPRSTSGVERDVTIHPHVPVCWWNNKVASVRQSYEGIILKNREDDGDERAHSLPRSMGFRYQAGTPSTIDYSDSERLSPASIPSNYSGLRPWTYLDVASSWNDLPVKGKHSSMFVQKKYPPPVNYFTPNYLPERSVSTIDLTRANDEISPFGHMHDKAESLSHSSCMSDLGSQDSMIIHDVSKDPRAQASAMNANDEACFKDHQTKVSNFYLSSIKAGDVRKLQGKFESMEGTASKDETWQMIPHSSRSTVKRKTVGESSAASEIPKKRGIMPVKVGDGTVQKLKEKFEEEKLLAKTKDSFLAYKTHSLPRNFSAISGDRSLTRVQIKPSVFHSTKEEREKRDRYNELGVSDFVYSRKSPGDVKTVVQKFESVEDVGRMDSPEDNKLLYISVTSRSTPDITIDLGEVDIPETPQQHQVSRVYLQTSGDRQEKRSVRRSPTGDDKLDRLWKKYVGTSTWPQKESEMTASSLGYDRASLESRSPSPSRKADVRDLQRTYTYSPLICTTPTPMGYAASGDEDDVMDGRTLTPTFTLTPASTRTTSPTKMVDGGIMRRSGSRSPSGRQTQTLRDKRTGGMSL</sequence>
<evidence type="ECO:0000256" key="1">
    <source>
        <dbReference type="SAM" id="MobiDB-lite"/>
    </source>
</evidence>
<reference evidence="3" key="1">
    <citation type="submission" date="2011-05" db="EMBL/GenBank/DDBJ databases">
        <authorList>
            <person name="Richards S.R."/>
            <person name="Qu J."/>
            <person name="Jiang H."/>
            <person name="Jhangiani S.N."/>
            <person name="Agravi P."/>
            <person name="Goodspeed R."/>
            <person name="Gross S."/>
            <person name="Mandapat C."/>
            <person name="Jackson L."/>
            <person name="Mathew T."/>
            <person name="Pu L."/>
            <person name="Thornton R."/>
            <person name="Saada N."/>
            <person name="Wilczek-Boney K.B."/>
            <person name="Lee S."/>
            <person name="Kovar C."/>
            <person name="Wu Y."/>
            <person name="Scherer S.E."/>
            <person name="Worley K.C."/>
            <person name="Muzny D.M."/>
            <person name="Gibbs R."/>
        </authorList>
    </citation>
    <scope>NUCLEOTIDE SEQUENCE</scope>
    <source>
        <strain evidence="3">Brora</strain>
    </source>
</reference>
<feature type="compositionally biased region" description="Low complexity" evidence="1">
    <location>
        <begin position="97"/>
        <end position="133"/>
    </location>
</feature>
<name>T1IUM3_STRMM</name>
<feature type="region of interest" description="Disordered" evidence="1">
    <location>
        <begin position="1005"/>
        <end position="1038"/>
    </location>
</feature>
<feature type="compositionally biased region" description="Low complexity" evidence="1">
    <location>
        <begin position="1094"/>
        <end position="1108"/>
    </location>
</feature>
<feature type="region of interest" description="Disordered" evidence="1">
    <location>
        <begin position="519"/>
        <end position="555"/>
    </location>
</feature>
<feature type="region of interest" description="Disordered" evidence="1">
    <location>
        <begin position="87"/>
        <end position="157"/>
    </location>
</feature>
<accession>T1IUM3</accession>
<dbReference type="EnsemblMetazoa" id="SMAR004851-RA">
    <property type="protein sequence ID" value="SMAR004851-PA"/>
    <property type="gene ID" value="SMAR004851"/>
</dbReference>
<feature type="region of interest" description="Disordered" evidence="1">
    <location>
        <begin position="1074"/>
        <end position="1123"/>
    </location>
</feature>
<feature type="compositionally biased region" description="Polar residues" evidence="1">
    <location>
        <begin position="1074"/>
        <end position="1089"/>
    </location>
</feature>
<keyword evidence="3" id="KW-1185">Reference proteome</keyword>
<feature type="compositionally biased region" description="Basic and acidic residues" evidence="1">
    <location>
        <begin position="143"/>
        <end position="157"/>
    </location>
</feature>
<feature type="compositionally biased region" description="Polar residues" evidence="1">
    <location>
        <begin position="957"/>
        <end position="972"/>
    </location>
</feature>